<sequence length="430" mass="44830">MRAPPRRYGFGALWLGQSLSLAGTQVGALALPLVAVVSLDADSGQLGVIGALRYLPFLLFALPLGPSVDRGDRRRMMLVADVARAALVLTVPVLYALGELRLWWLYVVPFLTGAFQVVFETACQAFVPQLVGRKRLTRANRNLQASQSAADLGGPGLGGLICGAVGAPVALLFDAFSFAFSAATLALIKSPGRPEARSPAAGPREAVRSWWAEVRAGLAFVLGQAELRALVVETAIFNACEQGMMVIYLVYAVRELGFSPVLLGLSLAAAGIGAMIGTFFSEGASARIGLGPTVVVGSVLGCASYLLVPAATGDRAAVFGTVCAGFAISGISIGLSNVLQVSLRQALTPDSLSGRTTASFRFVAYGTVPIGTLLGGVLGEAIGLRSALWVMSTALLLGPLAIICSPLPRRRELPATEPEERSKSLFDSRS</sequence>
<dbReference type="PANTHER" id="PTHR23513">
    <property type="entry name" value="INTEGRAL MEMBRANE EFFLUX PROTEIN-RELATED"/>
    <property type="match status" value="1"/>
</dbReference>
<name>A0ABN1YGA9_9ACTN</name>
<proteinExistence type="predicted"/>
<feature type="transmembrane region" description="Helical" evidence="7">
    <location>
        <begin position="257"/>
        <end position="281"/>
    </location>
</feature>
<keyword evidence="4 7" id="KW-0812">Transmembrane</keyword>
<feature type="transmembrane region" description="Helical" evidence="7">
    <location>
        <begin position="317"/>
        <end position="341"/>
    </location>
</feature>
<dbReference type="InterPro" id="IPR036259">
    <property type="entry name" value="MFS_trans_sf"/>
</dbReference>
<keyword evidence="6 7" id="KW-0472">Membrane</keyword>
<feature type="transmembrane region" description="Helical" evidence="7">
    <location>
        <begin position="288"/>
        <end position="311"/>
    </location>
</feature>
<protein>
    <submittedName>
        <fullName evidence="9">MFS transporter</fullName>
    </submittedName>
</protein>
<dbReference type="InterPro" id="IPR010290">
    <property type="entry name" value="TM_effector"/>
</dbReference>
<dbReference type="RefSeq" id="WP_344342243.1">
    <property type="nucleotide sequence ID" value="NZ_BAAAKJ010000323.1"/>
</dbReference>
<evidence type="ECO:0000256" key="6">
    <source>
        <dbReference type="ARBA" id="ARBA00023136"/>
    </source>
</evidence>
<evidence type="ECO:0000256" key="1">
    <source>
        <dbReference type="ARBA" id="ARBA00004651"/>
    </source>
</evidence>
<dbReference type="SUPFAM" id="SSF103473">
    <property type="entry name" value="MFS general substrate transporter"/>
    <property type="match status" value="1"/>
</dbReference>
<evidence type="ECO:0000313" key="9">
    <source>
        <dbReference type="EMBL" id="GAA1407436.1"/>
    </source>
</evidence>
<dbReference type="EMBL" id="BAAAKJ010000323">
    <property type="protein sequence ID" value="GAA1407436.1"/>
    <property type="molecule type" value="Genomic_DNA"/>
</dbReference>
<dbReference type="Pfam" id="PF05977">
    <property type="entry name" value="MFS_3"/>
    <property type="match status" value="1"/>
</dbReference>
<gene>
    <name evidence="9" type="ORF">GCM10009639_56230</name>
</gene>
<evidence type="ECO:0000256" key="7">
    <source>
        <dbReference type="SAM" id="Phobius"/>
    </source>
</evidence>
<dbReference type="Proteomes" id="UP001499863">
    <property type="component" value="Unassembled WGS sequence"/>
</dbReference>
<keyword evidence="10" id="KW-1185">Reference proteome</keyword>
<dbReference type="PROSITE" id="PS50850">
    <property type="entry name" value="MFS"/>
    <property type="match status" value="1"/>
</dbReference>
<feature type="domain" description="Major facilitator superfamily (MFS) profile" evidence="8">
    <location>
        <begin position="227"/>
        <end position="430"/>
    </location>
</feature>
<keyword evidence="3" id="KW-1003">Cell membrane</keyword>
<dbReference type="Gene3D" id="1.20.1250.20">
    <property type="entry name" value="MFS general substrate transporter like domains"/>
    <property type="match status" value="1"/>
</dbReference>
<comment type="subcellular location">
    <subcellularLocation>
        <location evidence="1">Cell membrane</location>
        <topology evidence="1">Multi-pass membrane protein</topology>
    </subcellularLocation>
</comment>
<reference evidence="9 10" key="1">
    <citation type="journal article" date="2019" name="Int. J. Syst. Evol. Microbiol.">
        <title>The Global Catalogue of Microorganisms (GCM) 10K type strain sequencing project: providing services to taxonomists for standard genome sequencing and annotation.</title>
        <authorList>
            <consortium name="The Broad Institute Genomics Platform"/>
            <consortium name="The Broad Institute Genome Sequencing Center for Infectious Disease"/>
            <person name="Wu L."/>
            <person name="Ma J."/>
        </authorList>
    </citation>
    <scope>NUCLEOTIDE SEQUENCE [LARGE SCALE GENOMIC DNA]</scope>
    <source>
        <strain evidence="9 10">JCM 12393</strain>
    </source>
</reference>
<dbReference type="InterPro" id="IPR020846">
    <property type="entry name" value="MFS_dom"/>
</dbReference>
<feature type="transmembrane region" description="Helical" evidence="7">
    <location>
        <begin position="76"/>
        <end position="97"/>
    </location>
</feature>
<evidence type="ECO:0000256" key="3">
    <source>
        <dbReference type="ARBA" id="ARBA00022475"/>
    </source>
</evidence>
<dbReference type="PANTHER" id="PTHR23513:SF6">
    <property type="entry name" value="MAJOR FACILITATOR SUPERFAMILY ASSOCIATED DOMAIN-CONTAINING PROTEIN"/>
    <property type="match status" value="1"/>
</dbReference>
<feature type="transmembrane region" description="Helical" evidence="7">
    <location>
        <begin position="46"/>
        <end position="64"/>
    </location>
</feature>
<evidence type="ECO:0000256" key="4">
    <source>
        <dbReference type="ARBA" id="ARBA00022692"/>
    </source>
</evidence>
<keyword evidence="5 7" id="KW-1133">Transmembrane helix</keyword>
<dbReference type="CDD" id="cd06173">
    <property type="entry name" value="MFS_MefA_like"/>
    <property type="match status" value="1"/>
</dbReference>
<feature type="transmembrane region" description="Helical" evidence="7">
    <location>
        <begin position="362"/>
        <end position="382"/>
    </location>
</feature>
<comment type="caution">
    <text evidence="9">The sequence shown here is derived from an EMBL/GenBank/DDBJ whole genome shotgun (WGS) entry which is preliminary data.</text>
</comment>
<accession>A0ABN1YGA9</accession>
<evidence type="ECO:0000259" key="8">
    <source>
        <dbReference type="PROSITE" id="PS50850"/>
    </source>
</evidence>
<evidence type="ECO:0000313" key="10">
    <source>
        <dbReference type="Proteomes" id="UP001499863"/>
    </source>
</evidence>
<evidence type="ECO:0000256" key="2">
    <source>
        <dbReference type="ARBA" id="ARBA00022448"/>
    </source>
</evidence>
<organism evidence="9 10">
    <name type="scientific">Kitasatospora putterlickiae</name>
    <dbReference type="NCBI Taxonomy" id="221725"/>
    <lineage>
        <taxon>Bacteria</taxon>
        <taxon>Bacillati</taxon>
        <taxon>Actinomycetota</taxon>
        <taxon>Actinomycetes</taxon>
        <taxon>Kitasatosporales</taxon>
        <taxon>Streptomycetaceae</taxon>
        <taxon>Kitasatospora</taxon>
    </lineage>
</organism>
<evidence type="ECO:0000256" key="5">
    <source>
        <dbReference type="ARBA" id="ARBA00022989"/>
    </source>
</evidence>
<keyword evidence="2" id="KW-0813">Transport</keyword>